<dbReference type="InterPro" id="IPR006059">
    <property type="entry name" value="SBP"/>
</dbReference>
<evidence type="ECO:0000313" key="8">
    <source>
        <dbReference type="EMBL" id="EAR08323.1"/>
    </source>
</evidence>
<dbReference type="SUPFAM" id="SSF53850">
    <property type="entry name" value="Periplasmic binding protein-like II"/>
    <property type="match status" value="1"/>
</dbReference>
<accession>A4BHR8</accession>
<keyword evidence="5" id="KW-0813">Transport</keyword>
<dbReference type="STRING" id="314283.MED297_09291"/>
<evidence type="ECO:0000256" key="1">
    <source>
        <dbReference type="ARBA" id="ARBA00004418"/>
    </source>
</evidence>
<dbReference type="GO" id="GO:0042597">
    <property type="term" value="C:periplasmic space"/>
    <property type="evidence" value="ECO:0007669"/>
    <property type="project" value="UniProtKB-SubCell"/>
</dbReference>
<protein>
    <recommendedName>
        <fullName evidence="4">sn-glycerol-3-phosphate-binding periplasmic protein UgpB</fullName>
    </recommendedName>
</protein>
<dbReference type="AlphaFoldDB" id="A4BHR8"/>
<dbReference type="CDD" id="cd14748">
    <property type="entry name" value="PBP2_UgpB"/>
    <property type="match status" value="1"/>
</dbReference>
<evidence type="ECO:0000256" key="7">
    <source>
        <dbReference type="SAM" id="SignalP"/>
    </source>
</evidence>
<comment type="subunit">
    <text evidence="3">The complex is composed of two ATP-binding proteins (UgpC), two transmembrane proteins (UgpA and UgpE) and a solute-binding protein (UgpB).</text>
</comment>
<keyword evidence="8" id="KW-0762">Sugar transport</keyword>
<dbReference type="Proteomes" id="UP000005953">
    <property type="component" value="Unassembled WGS sequence"/>
</dbReference>
<evidence type="ECO:0000256" key="3">
    <source>
        <dbReference type="ARBA" id="ARBA00011557"/>
    </source>
</evidence>
<dbReference type="HOGENOM" id="CLU_031285_3_0_6"/>
<gene>
    <name evidence="8" type="ORF">MED297_09291</name>
</gene>
<dbReference type="Pfam" id="PF13416">
    <property type="entry name" value="SBP_bac_8"/>
    <property type="match status" value="1"/>
</dbReference>
<dbReference type="PANTHER" id="PTHR43649:SF31">
    <property type="entry name" value="SN-GLYCEROL-3-PHOSPHATE-BINDING PERIPLASMIC PROTEIN UGPB"/>
    <property type="match status" value="1"/>
</dbReference>
<keyword evidence="9" id="KW-1185">Reference proteome</keyword>
<reference evidence="8 9" key="1">
    <citation type="submission" date="2006-02" db="EMBL/GenBank/DDBJ databases">
        <authorList>
            <person name="Pinhassi J."/>
            <person name="Pedros-Alio C."/>
            <person name="Ferriera S."/>
            <person name="Johnson J."/>
            <person name="Kravitz S."/>
            <person name="Halpern A."/>
            <person name="Remington K."/>
            <person name="Beeson K."/>
            <person name="Tran B."/>
            <person name="Rogers Y.-H."/>
            <person name="Friedman R."/>
            <person name="Venter J.C."/>
        </authorList>
    </citation>
    <scope>NUCLEOTIDE SEQUENCE [LARGE SCALE GENOMIC DNA]</scope>
    <source>
        <strain evidence="8 9">MED297</strain>
    </source>
</reference>
<evidence type="ECO:0000256" key="2">
    <source>
        <dbReference type="ARBA" id="ARBA00008520"/>
    </source>
</evidence>
<sequence>MIMFKKTLAAAALSTLSLQGFAATEIEWWHAMGGALGETVNAMAEEFNASQNDYQITPVFKGSYEETMTAGISAFRAGEAPHIIQIFDAGAATIINARGAAVAVQDVMSDAGYNFDINDYISGVRYFYADENGKMVGMPFNSSTPVLYYNKEALAAAGVQPPATWEEFEDVAQALKDAGYIALSQSHTPWIFFENFHSRHNLQLADADNGFSGLPEKVMYDNDALAAHLTAVKEWKDNGYYGYYGRAWGDNQAAFEQGEVAMWLGSSGSFGGLKQSTDFDFGTTYLPYWESVYEDAGSTFIGGAALFTMAGHSDEEYEAVAAFFDYLTLPETQYFWHRETGYVPITNAAYELAKDDGYYDLNPDAEVGIKQLSLPGAEWTKGYRMGFYVQTREVIYNEMDRLMAGDTTVKKALRTIEKEGNANLKRFARTVQ</sequence>
<feature type="chain" id="PRO_5002666688" description="sn-glycerol-3-phosphate-binding periplasmic protein UgpB" evidence="7">
    <location>
        <begin position="23"/>
        <end position="432"/>
    </location>
</feature>
<keyword evidence="6 7" id="KW-0732">Signal</keyword>
<dbReference type="PANTHER" id="PTHR43649">
    <property type="entry name" value="ARABINOSE-BINDING PROTEIN-RELATED"/>
    <property type="match status" value="1"/>
</dbReference>
<name>A4BHR8_9GAMM</name>
<evidence type="ECO:0000256" key="6">
    <source>
        <dbReference type="ARBA" id="ARBA00022729"/>
    </source>
</evidence>
<comment type="subcellular location">
    <subcellularLocation>
        <location evidence="1">Periplasm</location>
    </subcellularLocation>
</comment>
<evidence type="ECO:0000256" key="5">
    <source>
        <dbReference type="ARBA" id="ARBA00022448"/>
    </source>
</evidence>
<dbReference type="EMBL" id="AAOE01000022">
    <property type="protein sequence ID" value="EAR08323.1"/>
    <property type="molecule type" value="Genomic_DNA"/>
</dbReference>
<organism evidence="8 9">
    <name type="scientific">Reinekea blandensis MED297</name>
    <dbReference type="NCBI Taxonomy" id="314283"/>
    <lineage>
        <taxon>Bacteria</taxon>
        <taxon>Pseudomonadati</taxon>
        <taxon>Pseudomonadota</taxon>
        <taxon>Gammaproteobacteria</taxon>
        <taxon>Oceanospirillales</taxon>
        <taxon>Saccharospirillaceae</taxon>
        <taxon>Reinekea</taxon>
    </lineage>
</organism>
<feature type="signal peptide" evidence="7">
    <location>
        <begin position="1"/>
        <end position="22"/>
    </location>
</feature>
<evidence type="ECO:0000313" key="9">
    <source>
        <dbReference type="Proteomes" id="UP000005953"/>
    </source>
</evidence>
<comment type="similarity">
    <text evidence="2">Belongs to the bacterial solute-binding protein 1 family.</text>
</comment>
<dbReference type="Gene3D" id="3.40.190.10">
    <property type="entry name" value="Periplasmic binding protein-like II"/>
    <property type="match status" value="2"/>
</dbReference>
<dbReference type="InterPro" id="IPR050490">
    <property type="entry name" value="Bact_solute-bd_prot1"/>
</dbReference>
<comment type="caution">
    <text evidence="8">The sequence shown here is derived from an EMBL/GenBank/DDBJ whole genome shotgun (WGS) entry which is preliminary data.</text>
</comment>
<evidence type="ECO:0000256" key="4">
    <source>
        <dbReference type="ARBA" id="ARBA00017470"/>
    </source>
</evidence>
<proteinExistence type="inferred from homology"/>